<dbReference type="InterPro" id="IPR050190">
    <property type="entry name" value="UPF0213_domain"/>
</dbReference>
<organism evidence="3 4">
    <name type="scientific">Candidatus Dojkabacteria bacterium</name>
    <dbReference type="NCBI Taxonomy" id="2099670"/>
    <lineage>
        <taxon>Bacteria</taxon>
        <taxon>Candidatus Dojkabacteria</taxon>
    </lineage>
</organism>
<dbReference type="AlphaFoldDB" id="A0A955RHL6"/>
<reference evidence="3" key="1">
    <citation type="submission" date="2020-04" db="EMBL/GenBank/DDBJ databases">
        <authorList>
            <person name="Zhang T."/>
        </authorList>
    </citation>
    <scope>NUCLEOTIDE SEQUENCE</scope>
    <source>
        <strain evidence="3">HKST-UBA10</strain>
    </source>
</reference>
<evidence type="ECO:0000256" key="1">
    <source>
        <dbReference type="ARBA" id="ARBA00007435"/>
    </source>
</evidence>
<name>A0A955RHL6_9BACT</name>
<comment type="caution">
    <text evidence="3">The sequence shown here is derived from an EMBL/GenBank/DDBJ whole genome shotgun (WGS) entry which is preliminary data.</text>
</comment>
<gene>
    <name evidence="3" type="ORF">KC660_00640</name>
</gene>
<dbReference type="InterPro" id="IPR000305">
    <property type="entry name" value="GIY-YIG_endonuc"/>
</dbReference>
<feature type="domain" description="GIY-YIG" evidence="2">
    <location>
        <begin position="1"/>
        <end position="77"/>
    </location>
</feature>
<reference evidence="3" key="2">
    <citation type="journal article" date="2021" name="Microbiome">
        <title>Successional dynamics and alternative stable states in a saline activated sludge microbial community over 9 years.</title>
        <authorList>
            <person name="Wang Y."/>
            <person name="Ye J."/>
            <person name="Ju F."/>
            <person name="Liu L."/>
            <person name="Boyd J.A."/>
            <person name="Deng Y."/>
            <person name="Parks D.H."/>
            <person name="Jiang X."/>
            <person name="Yin X."/>
            <person name="Woodcroft B.J."/>
            <person name="Tyson G.W."/>
            <person name="Hugenholtz P."/>
            <person name="Polz M.F."/>
            <person name="Zhang T."/>
        </authorList>
    </citation>
    <scope>NUCLEOTIDE SEQUENCE</scope>
    <source>
        <strain evidence="3">HKST-UBA10</strain>
    </source>
</reference>
<dbReference type="InterPro" id="IPR035901">
    <property type="entry name" value="GIY-YIG_endonuc_sf"/>
</dbReference>
<dbReference type="PANTHER" id="PTHR34477">
    <property type="entry name" value="UPF0213 PROTEIN YHBQ"/>
    <property type="match status" value="1"/>
</dbReference>
<comment type="similarity">
    <text evidence="1">Belongs to the UPF0213 family.</text>
</comment>
<dbReference type="EMBL" id="JAGQLG010000021">
    <property type="protein sequence ID" value="MCA9381898.1"/>
    <property type="molecule type" value="Genomic_DNA"/>
</dbReference>
<dbReference type="Gene3D" id="3.40.1440.10">
    <property type="entry name" value="GIY-YIG endonuclease"/>
    <property type="match status" value="1"/>
</dbReference>
<proteinExistence type="inferred from homology"/>
<dbReference type="SUPFAM" id="SSF82771">
    <property type="entry name" value="GIY-YIG endonuclease"/>
    <property type="match status" value="1"/>
</dbReference>
<accession>A0A955RHL6</accession>
<dbReference type="Pfam" id="PF01541">
    <property type="entry name" value="GIY-YIG"/>
    <property type="match status" value="1"/>
</dbReference>
<evidence type="ECO:0000259" key="2">
    <source>
        <dbReference type="PROSITE" id="PS50164"/>
    </source>
</evidence>
<dbReference type="PROSITE" id="PS50164">
    <property type="entry name" value="GIY_YIG"/>
    <property type="match status" value="1"/>
</dbReference>
<dbReference type="PANTHER" id="PTHR34477:SF5">
    <property type="entry name" value="BSL5627 PROTEIN"/>
    <property type="match status" value="1"/>
</dbReference>
<sequence>MNYYVYMITNQKNKTLYIGVTNNIERRIFEHKTQQMKGFSSKYHLDKLVYYEIHNRPYDAIVREKQLKKWNRSWKERIINELNPNWEDLSNLF</sequence>
<protein>
    <submittedName>
        <fullName evidence="3">GIY-YIG nuclease family protein</fullName>
    </submittedName>
</protein>
<evidence type="ECO:0000313" key="4">
    <source>
        <dbReference type="Proteomes" id="UP000782843"/>
    </source>
</evidence>
<evidence type="ECO:0000313" key="3">
    <source>
        <dbReference type="EMBL" id="MCA9381898.1"/>
    </source>
</evidence>
<dbReference type="Proteomes" id="UP000782843">
    <property type="component" value="Unassembled WGS sequence"/>
</dbReference>
<dbReference type="CDD" id="cd10448">
    <property type="entry name" value="GIY-YIG_unchar_3"/>
    <property type="match status" value="1"/>
</dbReference>